<dbReference type="AlphaFoldDB" id="A0A087TRA0"/>
<feature type="non-terminal residue" evidence="1">
    <location>
        <position position="62"/>
    </location>
</feature>
<keyword evidence="2" id="KW-1185">Reference proteome</keyword>
<evidence type="ECO:0000313" key="1">
    <source>
        <dbReference type="EMBL" id="KFM67639.1"/>
    </source>
</evidence>
<sequence length="62" mass="7076">MLFELLIHVQNKHVPNWTSSALHVIQILIKLCCDCEVNKSILCDQGMPSMLLESFAYSLEMP</sequence>
<dbReference type="EMBL" id="KK116389">
    <property type="protein sequence ID" value="KFM67639.1"/>
    <property type="molecule type" value="Genomic_DNA"/>
</dbReference>
<name>A0A087TRA0_STEMI</name>
<gene>
    <name evidence="1" type="ORF">X975_10705</name>
</gene>
<dbReference type="Proteomes" id="UP000054359">
    <property type="component" value="Unassembled WGS sequence"/>
</dbReference>
<accession>A0A087TRA0</accession>
<protein>
    <submittedName>
        <fullName evidence="1">Uncharacterized protein</fullName>
    </submittedName>
</protein>
<evidence type="ECO:0000313" key="2">
    <source>
        <dbReference type="Proteomes" id="UP000054359"/>
    </source>
</evidence>
<reference evidence="1 2" key="1">
    <citation type="submission" date="2013-11" db="EMBL/GenBank/DDBJ databases">
        <title>Genome sequencing of Stegodyphus mimosarum.</title>
        <authorList>
            <person name="Bechsgaard J."/>
        </authorList>
    </citation>
    <scope>NUCLEOTIDE SEQUENCE [LARGE SCALE GENOMIC DNA]</scope>
</reference>
<organism evidence="1 2">
    <name type="scientific">Stegodyphus mimosarum</name>
    <name type="common">African social velvet spider</name>
    <dbReference type="NCBI Taxonomy" id="407821"/>
    <lineage>
        <taxon>Eukaryota</taxon>
        <taxon>Metazoa</taxon>
        <taxon>Ecdysozoa</taxon>
        <taxon>Arthropoda</taxon>
        <taxon>Chelicerata</taxon>
        <taxon>Arachnida</taxon>
        <taxon>Araneae</taxon>
        <taxon>Araneomorphae</taxon>
        <taxon>Entelegynae</taxon>
        <taxon>Eresoidea</taxon>
        <taxon>Eresidae</taxon>
        <taxon>Stegodyphus</taxon>
    </lineage>
</organism>
<proteinExistence type="predicted"/>